<name>A0A8S5NB91_9CAUD</name>
<organism evidence="1">
    <name type="scientific">Myoviridae sp. ctx322</name>
    <dbReference type="NCBI Taxonomy" id="2826711"/>
    <lineage>
        <taxon>Viruses</taxon>
        <taxon>Duplodnaviria</taxon>
        <taxon>Heunggongvirae</taxon>
        <taxon>Uroviricota</taxon>
        <taxon>Caudoviricetes</taxon>
    </lineage>
</organism>
<protein>
    <submittedName>
        <fullName evidence="1">Uncharacterized protein</fullName>
    </submittedName>
</protein>
<accession>A0A8S5NB91</accession>
<reference evidence="1" key="1">
    <citation type="journal article" date="2021" name="Proc. Natl. Acad. Sci. U.S.A.">
        <title>A Catalog of Tens of Thousands of Viruses from Human Metagenomes Reveals Hidden Associations with Chronic Diseases.</title>
        <authorList>
            <person name="Tisza M.J."/>
            <person name="Buck C.B."/>
        </authorList>
    </citation>
    <scope>NUCLEOTIDE SEQUENCE</scope>
    <source>
        <strain evidence="1">Ctx322</strain>
    </source>
</reference>
<sequence length="239" mass="28487">MKNLNIKYLTTDSHMNLMYREGRTYYVQIRLGKVITELQTGFAIQEHLLLKEIYSLYSKHQDFFDMGDFGYRMLVMKSCMKALSLSNLESVFNVHTMEILRKLFLFRVTPFSRTFVPKWYLSDKDWDILESSKKKYDEALNQGIAYGIFDSILEILRDYLREDSTSEVERLLSDWVQKMISIFFWGAGPVNFNSYRFEDSKECWELMSKLVIMFMNSNEEDRIKGRNIFTRTVNQVTED</sequence>
<proteinExistence type="predicted"/>
<dbReference type="EMBL" id="BK015115">
    <property type="protein sequence ID" value="DAD91514.1"/>
    <property type="molecule type" value="Genomic_DNA"/>
</dbReference>
<evidence type="ECO:0000313" key="1">
    <source>
        <dbReference type="EMBL" id="DAD91514.1"/>
    </source>
</evidence>